<dbReference type="EMBL" id="FWXY01000047">
    <property type="protein sequence ID" value="SMD13196.1"/>
    <property type="molecule type" value="Genomic_DNA"/>
</dbReference>
<dbReference type="PANTHER" id="PTHR30535">
    <property type="entry name" value="VITAMIN B12-BINDING PROTEIN"/>
    <property type="match status" value="1"/>
</dbReference>
<dbReference type="AlphaFoldDB" id="A0A1W2EVG0"/>
<protein>
    <submittedName>
        <fullName evidence="2">Iron complex transport system substrate-binding protein</fullName>
    </submittedName>
</protein>
<organism evidence="2 3">
    <name type="scientific">Desulfocicer vacuolatum DSM 3385</name>
    <dbReference type="NCBI Taxonomy" id="1121400"/>
    <lineage>
        <taxon>Bacteria</taxon>
        <taxon>Pseudomonadati</taxon>
        <taxon>Thermodesulfobacteriota</taxon>
        <taxon>Desulfobacteria</taxon>
        <taxon>Desulfobacterales</taxon>
        <taxon>Desulfobacteraceae</taxon>
        <taxon>Desulfocicer</taxon>
    </lineage>
</organism>
<dbReference type="GO" id="GO:0071281">
    <property type="term" value="P:cellular response to iron ion"/>
    <property type="evidence" value="ECO:0007669"/>
    <property type="project" value="TreeGrafter"/>
</dbReference>
<sequence>MVMVILFFIIFNSAMARARESRIITDMAGRKVILRNNEARRIIPTFKPVTLCILALGLQERLVGIDTHSKKDKLTRAVFPGVTQLTGVGTKSTGINLETMLSLKPDLVILYAQKDGMSLATRLETMGIPAVIILPESMNNIKRSLDIISRAAGTPQNASSVINAMDKTLNLVHSRVATIPKQNKKRAYFASSRSFFNTAAGNMLQDNMLSRAGMINVSHALKGYFQDISPEQFLAWNPDIIFMSRNLNTQGFKPIKNPALKKVTALAHQAIHRFPSNLAPWDFPSPLSVLGTLWAACRAYPEYFQDIDFTAYANDFHRVLFQKDLVEMGGRLDDQLPKEIQH</sequence>
<accession>A0A1W2EVG0</accession>
<dbReference type="InterPro" id="IPR002491">
    <property type="entry name" value="ABC_transptr_periplasmic_BD"/>
</dbReference>
<dbReference type="RefSeq" id="WP_084071966.1">
    <property type="nucleotide sequence ID" value="NZ_FWXY01000047.1"/>
</dbReference>
<feature type="domain" description="Fe/B12 periplasmic-binding" evidence="1">
    <location>
        <begin position="41"/>
        <end position="304"/>
    </location>
</feature>
<reference evidence="2 3" key="1">
    <citation type="submission" date="2017-04" db="EMBL/GenBank/DDBJ databases">
        <authorList>
            <person name="Afonso C.L."/>
            <person name="Miller P.J."/>
            <person name="Scott M.A."/>
            <person name="Spackman E."/>
            <person name="Goraichik I."/>
            <person name="Dimitrov K.M."/>
            <person name="Suarez D.L."/>
            <person name="Swayne D.E."/>
        </authorList>
    </citation>
    <scope>NUCLEOTIDE SEQUENCE [LARGE SCALE GENOMIC DNA]</scope>
    <source>
        <strain evidence="2 3">DSM 3385</strain>
    </source>
</reference>
<dbReference type="Gene3D" id="1.20.58.2180">
    <property type="match status" value="1"/>
</dbReference>
<dbReference type="SUPFAM" id="SSF53807">
    <property type="entry name" value="Helical backbone' metal receptor"/>
    <property type="match status" value="1"/>
</dbReference>
<dbReference type="Gene3D" id="3.40.50.1980">
    <property type="entry name" value="Nitrogenase molybdenum iron protein domain"/>
    <property type="match status" value="2"/>
</dbReference>
<evidence type="ECO:0000313" key="3">
    <source>
        <dbReference type="Proteomes" id="UP000192418"/>
    </source>
</evidence>
<gene>
    <name evidence="2" type="ORF">SAMN02746065_1476</name>
</gene>
<evidence type="ECO:0000259" key="1">
    <source>
        <dbReference type="PROSITE" id="PS50983"/>
    </source>
</evidence>
<dbReference type="InterPro" id="IPR050902">
    <property type="entry name" value="ABC_Transporter_SBP"/>
</dbReference>
<dbReference type="STRING" id="1121400.SAMN02746065_1476"/>
<evidence type="ECO:0000313" key="2">
    <source>
        <dbReference type="EMBL" id="SMD13196.1"/>
    </source>
</evidence>
<name>A0A1W2EVG0_9BACT</name>
<proteinExistence type="predicted"/>
<dbReference type="PANTHER" id="PTHR30535:SF34">
    <property type="entry name" value="MOLYBDATE-BINDING PROTEIN MOLA"/>
    <property type="match status" value="1"/>
</dbReference>
<keyword evidence="3" id="KW-1185">Reference proteome</keyword>
<dbReference type="PROSITE" id="PS50983">
    <property type="entry name" value="FE_B12_PBP"/>
    <property type="match status" value="1"/>
</dbReference>
<dbReference type="Pfam" id="PF01497">
    <property type="entry name" value="Peripla_BP_2"/>
    <property type="match status" value="1"/>
</dbReference>
<dbReference type="Proteomes" id="UP000192418">
    <property type="component" value="Unassembled WGS sequence"/>
</dbReference>